<dbReference type="PANTHER" id="PTHR14374">
    <property type="entry name" value="FOIE GRAS"/>
    <property type="match status" value="1"/>
</dbReference>
<dbReference type="Pfam" id="PF12742">
    <property type="entry name" value="Gryzun-like"/>
    <property type="match status" value="1"/>
</dbReference>
<gene>
    <name evidence="10" type="ORF">J5N97_005475</name>
</gene>
<organism evidence="10 11">
    <name type="scientific">Dioscorea zingiberensis</name>
    <dbReference type="NCBI Taxonomy" id="325984"/>
    <lineage>
        <taxon>Eukaryota</taxon>
        <taxon>Viridiplantae</taxon>
        <taxon>Streptophyta</taxon>
        <taxon>Embryophyta</taxon>
        <taxon>Tracheophyta</taxon>
        <taxon>Spermatophyta</taxon>
        <taxon>Magnoliopsida</taxon>
        <taxon>Liliopsida</taxon>
        <taxon>Dioscoreales</taxon>
        <taxon>Dioscoreaceae</taxon>
        <taxon>Dioscorea</taxon>
    </lineage>
</organism>
<evidence type="ECO:0000259" key="9">
    <source>
        <dbReference type="Pfam" id="PF12742"/>
    </source>
</evidence>
<name>A0A9D5D931_9LILI</name>
<dbReference type="AlphaFoldDB" id="A0A9D5D931"/>
<comment type="similarity">
    <text evidence="3">Belongs to the TRAPPC11 family.</text>
</comment>
<comment type="caution">
    <text evidence="10">The sequence shown here is derived from an EMBL/GenBank/DDBJ whole genome shotgun (WGS) entry which is preliminary data.</text>
</comment>
<evidence type="ECO:0000256" key="3">
    <source>
        <dbReference type="ARBA" id="ARBA00007051"/>
    </source>
</evidence>
<evidence type="ECO:0000256" key="7">
    <source>
        <dbReference type="ARBA" id="ARBA00023034"/>
    </source>
</evidence>
<dbReference type="InterPro" id="IPR021773">
    <property type="entry name" value="TPC11"/>
</dbReference>
<evidence type="ECO:0000313" key="10">
    <source>
        <dbReference type="EMBL" id="KAJ0987119.1"/>
    </source>
</evidence>
<evidence type="ECO:0000256" key="4">
    <source>
        <dbReference type="ARBA" id="ARBA00021520"/>
    </source>
</evidence>
<evidence type="ECO:0000256" key="2">
    <source>
        <dbReference type="ARBA" id="ARBA00004222"/>
    </source>
</evidence>
<reference evidence="10" key="1">
    <citation type="submission" date="2021-03" db="EMBL/GenBank/DDBJ databases">
        <authorList>
            <person name="Li Z."/>
            <person name="Yang C."/>
        </authorList>
    </citation>
    <scope>NUCLEOTIDE SEQUENCE</scope>
    <source>
        <strain evidence="10">Dzin_1.0</strain>
        <tissue evidence="10">Leaf</tissue>
    </source>
</reference>
<reference evidence="10" key="2">
    <citation type="journal article" date="2022" name="Hortic Res">
        <title>The genome of Dioscorea zingiberensis sheds light on the biosynthesis, origin and evolution of the medicinally important diosgenin saponins.</title>
        <authorList>
            <person name="Li Y."/>
            <person name="Tan C."/>
            <person name="Li Z."/>
            <person name="Guo J."/>
            <person name="Li S."/>
            <person name="Chen X."/>
            <person name="Wang C."/>
            <person name="Dai X."/>
            <person name="Yang H."/>
            <person name="Song W."/>
            <person name="Hou L."/>
            <person name="Xu J."/>
            <person name="Tong Z."/>
            <person name="Xu A."/>
            <person name="Yuan X."/>
            <person name="Wang W."/>
            <person name="Yang Q."/>
            <person name="Chen L."/>
            <person name="Sun Z."/>
            <person name="Wang K."/>
            <person name="Pan B."/>
            <person name="Chen J."/>
            <person name="Bao Y."/>
            <person name="Liu F."/>
            <person name="Qi X."/>
            <person name="Gang D.R."/>
            <person name="Wen J."/>
            <person name="Li J."/>
        </authorList>
    </citation>
    <scope>NUCLEOTIDE SEQUENCE</scope>
    <source>
        <strain evidence="10">Dzin_1.0</strain>
    </source>
</reference>
<sequence length="1184" mass="132206">MEDYPEELRTPPVSLVSLVGCPDLHPTISAALHSEQPPINTLALPDFSKISIFARKQRDPLDAGGHPPEGILKKEWLLKHRTRIPAVVAALFSCDQVNGDPAQWLQVCTDLENLKSMVRGRNIKLVIVIVQSTVTDGVSEDLIVALRKRAEIDSKHLVMFEQDNPLEMKQSLNRLSGIFAELCNTYYREEGRRVKGRIEKKTFGFPELNIRYCFKVAVYAEFRRDWAEALRYYEDAYGVLREMVGTSTRLPHIQRLVEIKAVAEQLHFKISTLLLHGGKVVEALSWFHKHAASYERVVGVPEMAFVHWEWFSRQFLVFAELLDTSPASIPGNVSPQFGTLENPLTEWEFQPAYYYQLSAKYLRNKKLSLARSLSLIECSDSAYKVEGCPDSVTPSNFVGQYARLVEEGDTVTVLPLSDAEYTSYAIREAQRFQDSYEIIALFRRSWESFNSLKATRMASYCANRMAREYFEAADFINAKEFFDGVAGLFRQEGWATLLWETLGYLRECSRKLGSPKGFVEYSLEMAALPIFSNSEGETDGDKRECGPAGPATLSRRENIQEEVFNLLKGQTLVAADCSLKILEDQPVLVEVDLVSPLRMVLLASVAFHDQSLKPTSSTSITLSLLSQLPCPITIDQLEIQFNQPTCNFEVVNAQEPSMAESIRGDPAVRVEMAPSLTVLPDKWLRLTYEMKSEQSGKLECLFVKAKIASFFMICCRAESPASMEDLPLWKFEDRVESFPTKDPALAYSGQRFIQVEEPEPQVDLSLNASGSALVGENFIVPVTVTSKGHAIHSGELKINLVDARGGGLLMSPRGELEPFSSDSHHVELLGISGTLEEDESQLNLDNIRKIQQSFGVVSVPDLGLGDTWSCNLEIKWHRPKSVMLYVSLGYFPNSAEAAPQRVNVHKSLQIEGKTPFVISHRFMSQFRREPLLLTKVKSSSDSDKKTSLALNEMSILIVSARNCTEVPLRLISMSIESNSEENNSHSCLVEHSHGSPSDNGLLVPGEEFKQVFSVTPQTDTSNLSVGTVCVNWTRDARANLAPGSAVLTRLKLPDVNVEKPPLVVSLEYPPHAVLGVPFSLHARVQNLTSMLQEIKYSLGDSQSFVFSGPHNGSVFILPRVEHIISYMLVPLSSGSQQLPRITITSVRYSAALQPSIVAETLFVYPSEPTFSIGLRRKELDPISS</sequence>
<accession>A0A9D5D931</accession>
<evidence type="ECO:0000256" key="1">
    <source>
        <dbReference type="ARBA" id="ARBA00001995"/>
    </source>
</evidence>
<dbReference type="EMBL" id="JAGGNH010000001">
    <property type="protein sequence ID" value="KAJ0987119.1"/>
    <property type="molecule type" value="Genomic_DNA"/>
</dbReference>
<dbReference type="GO" id="GO:0016192">
    <property type="term" value="P:vesicle-mediated transport"/>
    <property type="evidence" value="ECO:0007669"/>
    <property type="project" value="UniProtKB-KW"/>
</dbReference>
<evidence type="ECO:0000259" key="8">
    <source>
        <dbReference type="Pfam" id="PF11817"/>
    </source>
</evidence>
<dbReference type="Pfam" id="PF11817">
    <property type="entry name" value="Foie-gras_1"/>
    <property type="match status" value="1"/>
</dbReference>
<feature type="domain" description="Trafficking protein particle complex subunit 11 C-terminal" evidence="9">
    <location>
        <begin position="1099"/>
        <end position="1143"/>
    </location>
</feature>
<keyword evidence="11" id="KW-1185">Reference proteome</keyword>
<evidence type="ECO:0000313" key="11">
    <source>
        <dbReference type="Proteomes" id="UP001085076"/>
    </source>
</evidence>
<comment type="function">
    <text evidence="1">Involved in endoplasmic reticulum to Golgi apparatus trafficking at a very early stage.</text>
</comment>
<feature type="domain" description="Trafficking protein particle complex subunit 11" evidence="8">
    <location>
        <begin position="255"/>
        <end position="527"/>
    </location>
</feature>
<dbReference type="Proteomes" id="UP001085076">
    <property type="component" value="Miscellaneous, Linkage group lg01"/>
</dbReference>
<evidence type="ECO:0000256" key="5">
    <source>
        <dbReference type="ARBA" id="ARBA00022448"/>
    </source>
</evidence>
<dbReference type="InterPro" id="IPR025876">
    <property type="entry name" value="TRAPPC11_C"/>
</dbReference>
<comment type="subcellular location">
    <subcellularLocation>
        <location evidence="2">Golgi apparatus</location>
        <location evidence="2">cis-Golgi network</location>
    </subcellularLocation>
</comment>
<dbReference type="OrthoDB" id="6278596at2759"/>
<keyword evidence="7" id="KW-0333">Golgi apparatus</keyword>
<protein>
    <recommendedName>
        <fullName evidence="4">Trafficking protein particle complex subunit 11</fullName>
    </recommendedName>
</protein>
<evidence type="ECO:0000256" key="6">
    <source>
        <dbReference type="ARBA" id="ARBA00022892"/>
    </source>
</evidence>
<dbReference type="GO" id="GO:0005794">
    <property type="term" value="C:Golgi apparatus"/>
    <property type="evidence" value="ECO:0007669"/>
    <property type="project" value="UniProtKB-SubCell"/>
</dbReference>
<keyword evidence="6" id="KW-0931">ER-Golgi transport</keyword>
<keyword evidence="5" id="KW-0813">Transport</keyword>
<proteinExistence type="inferred from homology"/>
<dbReference type="PANTHER" id="PTHR14374:SF0">
    <property type="entry name" value="TRAFFICKING PROTEIN PARTICLE COMPLEX SUBUNIT 11"/>
    <property type="match status" value="1"/>
</dbReference>